<dbReference type="EMBL" id="QLMC01000004">
    <property type="protein sequence ID" value="RAJ96016.1"/>
    <property type="molecule type" value="Genomic_DNA"/>
</dbReference>
<comment type="caution">
    <text evidence="1">The sequence shown here is derived from an EMBL/GenBank/DDBJ whole genome shotgun (WGS) entry which is preliminary data.</text>
</comment>
<evidence type="ECO:0000313" key="1">
    <source>
        <dbReference type="EMBL" id="RAJ96016.1"/>
    </source>
</evidence>
<reference evidence="1 2" key="1">
    <citation type="submission" date="2018-06" db="EMBL/GenBank/DDBJ databases">
        <title>Genomic Encyclopedia of Archaeal and Bacterial Type Strains, Phase II (KMG-II): from individual species to whole genera.</title>
        <authorList>
            <person name="Goeker M."/>
        </authorList>
    </citation>
    <scope>NUCLEOTIDE SEQUENCE [LARGE SCALE GENOMIC DNA]</scope>
    <source>
        <strain evidence="1 2">DSM 21851</strain>
    </source>
</reference>
<gene>
    <name evidence="1" type="ORF">LX87_03766</name>
</gene>
<dbReference type="Proteomes" id="UP000248790">
    <property type="component" value="Unassembled WGS sequence"/>
</dbReference>
<proteinExistence type="predicted"/>
<protein>
    <submittedName>
        <fullName evidence="1">Uncharacterized protein</fullName>
    </submittedName>
</protein>
<dbReference type="AlphaFoldDB" id="A0A327WWE8"/>
<evidence type="ECO:0000313" key="2">
    <source>
        <dbReference type="Proteomes" id="UP000248790"/>
    </source>
</evidence>
<sequence>MHYFLMKTAAMLSVKKNSSCKQVATTNLAGVKRVVLYHT</sequence>
<accession>A0A327WWE8</accession>
<organism evidence="1 2">
    <name type="scientific">Larkinella arboricola</name>
    <dbReference type="NCBI Taxonomy" id="643671"/>
    <lineage>
        <taxon>Bacteria</taxon>
        <taxon>Pseudomonadati</taxon>
        <taxon>Bacteroidota</taxon>
        <taxon>Cytophagia</taxon>
        <taxon>Cytophagales</taxon>
        <taxon>Spirosomataceae</taxon>
        <taxon>Larkinella</taxon>
    </lineage>
</organism>
<name>A0A327WWE8_LARAB</name>
<keyword evidence="2" id="KW-1185">Reference proteome</keyword>